<gene>
    <name evidence="1" type="ORF">MNB_ARC-1_953</name>
</gene>
<organism evidence="1">
    <name type="scientific">hydrothermal vent metagenome</name>
    <dbReference type="NCBI Taxonomy" id="652676"/>
    <lineage>
        <taxon>unclassified sequences</taxon>
        <taxon>metagenomes</taxon>
        <taxon>ecological metagenomes</taxon>
    </lineage>
</organism>
<proteinExistence type="predicted"/>
<protein>
    <submittedName>
        <fullName evidence="1">Uncharacterized protein</fullName>
    </submittedName>
</protein>
<sequence>MSWFILSRANFLIMNKIITFFKKYKNKLYLNTKRDFSCY</sequence>
<name>A0A3B1DWW6_9ZZZZ</name>
<evidence type="ECO:0000313" key="1">
    <source>
        <dbReference type="EMBL" id="VAY86970.1"/>
    </source>
</evidence>
<dbReference type="EMBL" id="UOYO01000019">
    <property type="protein sequence ID" value="VAY86970.1"/>
    <property type="molecule type" value="Genomic_DNA"/>
</dbReference>
<reference evidence="1" key="1">
    <citation type="submission" date="2018-10" db="EMBL/GenBank/DDBJ databases">
        <authorList>
            <person name="Aoki K."/>
        </authorList>
    </citation>
    <scope>NUCLEOTIDE SEQUENCE</scope>
</reference>
<dbReference type="AlphaFoldDB" id="A0A3B1DWW6"/>
<accession>A0A3B1DWW6</accession>